<proteinExistence type="predicted"/>
<dbReference type="Pfam" id="PF04802">
    <property type="entry name" value="PP4R3"/>
    <property type="match status" value="1"/>
</dbReference>
<dbReference type="PANTHER" id="PTHR23318">
    <property type="entry name" value="ATP SYNTHASE GAMMA-RELATED"/>
    <property type="match status" value="1"/>
</dbReference>
<keyword evidence="7" id="KW-1185">Reference proteome</keyword>
<feature type="compositionally biased region" description="Low complexity" evidence="3">
    <location>
        <begin position="1049"/>
        <end position="1061"/>
    </location>
</feature>
<feature type="compositionally biased region" description="Basic and acidic residues" evidence="3">
    <location>
        <begin position="809"/>
        <end position="818"/>
    </location>
</feature>
<feature type="compositionally biased region" description="Low complexity" evidence="3">
    <location>
        <begin position="22"/>
        <end position="31"/>
    </location>
</feature>
<dbReference type="SUPFAM" id="SSF48371">
    <property type="entry name" value="ARM repeat"/>
    <property type="match status" value="1"/>
</dbReference>
<dbReference type="InterPro" id="IPR006887">
    <property type="entry name" value="P4R3-like_central_dom"/>
</dbReference>
<feature type="compositionally biased region" description="Basic and acidic residues" evidence="3">
    <location>
        <begin position="431"/>
        <end position="443"/>
    </location>
</feature>
<feature type="compositionally biased region" description="Polar residues" evidence="3">
    <location>
        <begin position="444"/>
        <end position="453"/>
    </location>
</feature>
<dbReference type="SUPFAM" id="SSF50729">
    <property type="entry name" value="PH domain-like"/>
    <property type="match status" value="1"/>
</dbReference>
<dbReference type="STRING" id="745531.A0A0C3S9E9"/>
<dbReference type="OrthoDB" id="27483at2759"/>
<evidence type="ECO:0000259" key="4">
    <source>
        <dbReference type="Pfam" id="PF04802"/>
    </source>
</evidence>
<dbReference type="InterPro" id="IPR055236">
    <property type="entry name" value="EVH1_PP4R3"/>
</dbReference>
<dbReference type="Gene3D" id="2.30.29.30">
    <property type="entry name" value="Pleckstrin-homology domain (PH domain)/Phosphotyrosine-binding domain (PTB)"/>
    <property type="match status" value="1"/>
</dbReference>
<evidence type="ECO:0000313" key="6">
    <source>
        <dbReference type="EMBL" id="KIP06140.1"/>
    </source>
</evidence>
<gene>
    <name evidence="6" type="ORF">PHLGIDRAFT_128432</name>
</gene>
<dbReference type="GO" id="GO:0006974">
    <property type="term" value="P:DNA damage response"/>
    <property type="evidence" value="ECO:0007669"/>
    <property type="project" value="TreeGrafter"/>
</dbReference>
<keyword evidence="2" id="KW-0539">Nucleus</keyword>
<feature type="compositionally biased region" description="Low complexity" evidence="3">
    <location>
        <begin position="967"/>
        <end position="977"/>
    </location>
</feature>
<dbReference type="PANTHER" id="PTHR23318:SF0">
    <property type="entry name" value="SERINE_THREONINE-PROTEIN PHOSPHATASE 4 REGULATORY SUBUNIT 3"/>
    <property type="match status" value="1"/>
</dbReference>
<dbReference type="HOGENOM" id="CLU_004909_0_0_1"/>
<organism evidence="6 7">
    <name type="scientific">Phlebiopsis gigantea (strain 11061_1 CR5-6)</name>
    <name type="common">White-rot fungus</name>
    <name type="synonym">Peniophora gigantea</name>
    <dbReference type="NCBI Taxonomy" id="745531"/>
    <lineage>
        <taxon>Eukaryota</taxon>
        <taxon>Fungi</taxon>
        <taxon>Dikarya</taxon>
        <taxon>Basidiomycota</taxon>
        <taxon>Agaricomycotina</taxon>
        <taxon>Agaricomycetes</taxon>
        <taxon>Polyporales</taxon>
        <taxon>Phanerochaetaceae</taxon>
        <taxon>Phlebiopsis</taxon>
    </lineage>
</organism>
<feature type="compositionally biased region" description="Acidic residues" evidence="3">
    <location>
        <begin position="835"/>
        <end position="851"/>
    </location>
</feature>
<name>A0A0C3S9E9_PHLG1</name>
<protein>
    <submittedName>
        <fullName evidence="6">Uncharacterized protein</fullName>
    </submittedName>
</protein>
<dbReference type="InterPro" id="IPR016024">
    <property type="entry name" value="ARM-type_fold"/>
</dbReference>
<evidence type="ECO:0000256" key="2">
    <source>
        <dbReference type="ARBA" id="ARBA00023242"/>
    </source>
</evidence>
<evidence type="ECO:0000256" key="3">
    <source>
        <dbReference type="SAM" id="MobiDB-lite"/>
    </source>
</evidence>
<sequence length="1069" mass="118988">MSSASAANTETIVLAESANPLQRSPSQPDSPSRQDPREFEDTTNVDGRSSDADKMLESAGALLGMEGMEGDEVGPEVIDASEQGPPDQASAGDESQSWDDDEHNLKRVKVYELIGSRWVDQGTAFCYGHVHNDEAFLVARAENDFNQVIMSTTIRNSDVYQRQQDTLIVWTEPDGVDYALSFQDPEGCTEVWRFIQEVQKVVFPIGLSSSPLIGPEPAIASSLMRGGNLPKPSLSTITDIERTVKTVARIPALKERICEFIQSDDYMKSLVAVFVQAEDLESLDNLHTLCSCMQSILMLNDHTLYEHILENDVFFGVVGMLEYDPEFPTHKANYREFLRQSSRYHQPIPIRDDSIQRKVHHTYRLQFLKDVVLARAIDDSTFNVLNSCILFNQIDIINHVQSDQTFLREVVGTFLDEEMLKGLVPKGKELDGAKKEDKMDVDQKTGSSSQSNGAAKRQLSEAEVKHRREVVLLIQQLCVMGKNVQLPARMALFRSLSDRGILFAVQWALGQPESEPDGLQMISAAGEVLTCLLDHDVNGVRAHVLKQLGPPDLDKNGPRRIDHDTVVSVLCRVLVKSRDLAVQSQISEALRSLLEIPPNDALDQHPMGQKVFQRPKDDPGTERFMEYFYKHCVDVLFNPLLDLPDFKNISETHLTLTRERTNLYLHLCDLLACFALQHSFRSHFYMLSSSISAHVASLLRAKDKHLRLAAFRFFRVLLRLNNRNLFNHLIKIDALGPILDLTLRESRRDNLLSSTCQEFFEHIRKENIKELIHSCMTKHESRIRELATTPLGGPRFSAFIRRWEINIEPPPKEDEKATKPTQSGPRRWGQGSLLESEEEDYFNGDDDEEEPFGATLFPGSSKNALKRKRPRGASVPPLRPQQSPLLRTAALGSLLDYDDGDEPTAVPSVEDAPFNVVLAARPHAVAPQGQQGVPASPRLAHRQIAAEKPAPDAVEDPEDSLLESLVSGAGSSPASKSPPDELAPGLKRRRDDEDDEGLERLVNKAKKPTADASPGVPGKDKMQGTGTVFKLGMAKTLEEGPKKIKLKLSSPTSQTPSPSSPGVKDGDTG</sequence>
<evidence type="ECO:0000259" key="5">
    <source>
        <dbReference type="Pfam" id="PF22972"/>
    </source>
</evidence>
<dbReference type="EMBL" id="KN840524">
    <property type="protein sequence ID" value="KIP06140.1"/>
    <property type="molecule type" value="Genomic_DNA"/>
</dbReference>
<feature type="compositionally biased region" description="Polar residues" evidence="3">
    <location>
        <begin position="1"/>
        <end position="11"/>
    </location>
</feature>
<comment type="subcellular location">
    <subcellularLocation>
        <location evidence="1">Nucleus</location>
    </subcellularLocation>
</comment>
<dbReference type="AlphaFoldDB" id="A0A0C3S9E9"/>
<feature type="domain" description="PP4R3 EVH1-like" evidence="5">
    <location>
        <begin position="106"/>
        <end position="201"/>
    </location>
</feature>
<dbReference type="InterPro" id="IPR051137">
    <property type="entry name" value="PP4R3-like"/>
</dbReference>
<dbReference type="InterPro" id="IPR011993">
    <property type="entry name" value="PH-like_dom_sf"/>
</dbReference>
<feature type="region of interest" description="Disordered" evidence="3">
    <location>
        <begin position="1"/>
        <end position="102"/>
    </location>
</feature>
<feature type="region of interest" description="Disordered" evidence="3">
    <location>
        <begin position="1040"/>
        <end position="1069"/>
    </location>
</feature>
<dbReference type="GO" id="GO:0005654">
    <property type="term" value="C:nucleoplasm"/>
    <property type="evidence" value="ECO:0007669"/>
    <property type="project" value="TreeGrafter"/>
</dbReference>
<feature type="region of interest" description="Disordered" evidence="3">
    <location>
        <begin position="431"/>
        <end position="461"/>
    </location>
</feature>
<feature type="region of interest" description="Disordered" evidence="3">
    <location>
        <begin position="925"/>
        <end position="1028"/>
    </location>
</feature>
<accession>A0A0C3S9E9</accession>
<dbReference type="GO" id="GO:0072542">
    <property type="term" value="F:protein phosphatase activator activity"/>
    <property type="evidence" value="ECO:0007669"/>
    <property type="project" value="TreeGrafter"/>
</dbReference>
<reference evidence="6 7" key="1">
    <citation type="journal article" date="2014" name="PLoS Genet.">
        <title>Analysis of the Phlebiopsis gigantea genome, transcriptome and secretome provides insight into its pioneer colonization strategies of wood.</title>
        <authorList>
            <person name="Hori C."/>
            <person name="Ishida T."/>
            <person name="Igarashi K."/>
            <person name="Samejima M."/>
            <person name="Suzuki H."/>
            <person name="Master E."/>
            <person name="Ferreira P."/>
            <person name="Ruiz-Duenas F.J."/>
            <person name="Held B."/>
            <person name="Canessa P."/>
            <person name="Larrondo L.F."/>
            <person name="Schmoll M."/>
            <person name="Druzhinina I.S."/>
            <person name="Kubicek C.P."/>
            <person name="Gaskell J.A."/>
            <person name="Kersten P."/>
            <person name="St John F."/>
            <person name="Glasner J."/>
            <person name="Sabat G."/>
            <person name="Splinter BonDurant S."/>
            <person name="Syed K."/>
            <person name="Yadav J."/>
            <person name="Mgbeahuruike A.C."/>
            <person name="Kovalchuk A."/>
            <person name="Asiegbu F.O."/>
            <person name="Lackner G."/>
            <person name="Hoffmeister D."/>
            <person name="Rencoret J."/>
            <person name="Gutierrez A."/>
            <person name="Sun H."/>
            <person name="Lindquist E."/>
            <person name="Barry K."/>
            <person name="Riley R."/>
            <person name="Grigoriev I.V."/>
            <person name="Henrissat B."/>
            <person name="Kues U."/>
            <person name="Berka R.M."/>
            <person name="Martinez A.T."/>
            <person name="Covert S.F."/>
            <person name="Blanchette R.A."/>
            <person name="Cullen D."/>
        </authorList>
    </citation>
    <scope>NUCLEOTIDE SEQUENCE [LARGE SCALE GENOMIC DNA]</scope>
    <source>
        <strain evidence="6 7">11061_1 CR5-6</strain>
    </source>
</reference>
<feature type="domain" description="Serine/threonine-protein phosphatase 4 regulatory subunit 3-like central" evidence="4">
    <location>
        <begin position="239"/>
        <end position="803"/>
    </location>
</feature>
<evidence type="ECO:0000256" key="1">
    <source>
        <dbReference type="ARBA" id="ARBA00004123"/>
    </source>
</evidence>
<feature type="region of interest" description="Disordered" evidence="3">
    <location>
        <begin position="809"/>
        <end position="885"/>
    </location>
</feature>
<dbReference type="Proteomes" id="UP000053257">
    <property type="component" value="Unassembled WGS sequence"/>
</dbReference>
<dbReference type="GO" id="GO:0030289">
    <property type="term" value="C:protein phosphatase 4 complex"/>
    <property type="evidence" value="ECO:0007669"/>
    <property type="project" value="TreeGrafter"/>
</dbReference>
<dbReference type="Pfam" id="PF22972">
    <property type="entry name" value="EVH1_PP4R3"/>
    <property type="match status" value="1"/>
</dbReference>
<evidence type="ECO:0000313" key="7">
    <source>
        <dbReference type="Proteomes" id="UP000053257"/>
    </source>
</evidence>